<protein>
    <submittedName>
        <fullName evidence="5">NAD(P)-binding protein</fullName>
    </submittedName>
</protein>
<dbReference type="Pfam" id="PF21274">
    <property type="entry name" value="Rng_hyd_C"/>
    <property type="match status" value="1"/>
</dbReference>
<name>A0A848KZC3_9ACTN</name>
<dbReference type="EMBL" id="JABBNB010000024">
    <property type="protein sequence ID" value="NMO03562.1"/>
    <property type="molecule type" value="Genomic_DNA"/>
</dbReference>
<dbReference type="PANTHER" id="PTHR43004:SF19">
    <property type="entry name" value="BINDING MONOOXYGENASE, PUTATIVE (JCVI)-RELATED"/>
    <property type="match status" value="1"/>
</dbReference>
<sequence length="555" mass="59331">MSVESTHEVVIVGAGPVGLSAALLLARQGVDVEVLERRTTPSDQPRAHVINARTMELFDQWGIADRIREAALPAELATAFVWADAINGTEYATLDYLDEQSAEQNSPQRLCSCAQDLIERELLAAVGAEATATVTFGSEVTGYTASEDGAVLTVVRGGASREIAARYVIGADGARSTMRELGAIDVERSLPLGRRANIYFHADLREQTRQRPYILWTIMSSSTQGIFIALDGGTRWVYSVELAPDETVDDYSSERILTHLRDATGVADLDPDVRSVLQWNIDMAIADRFAAAPLFLVGDAAHQFPPMGGFGMNSGIQDAHNLAWKLAAVLRGQAGARLLDTYESERRPVAVYNADQCMANAAAQQEAAKLMSDPQVLAMMAAESGGEMRAQFAAGVDLQKPEFHSQGQQFGYVYRSEAIVPDGAEVPESTIAIYRPTAAPGARLPHLRLRRLDGSTPSTVELAGGTWSLLVASQGGKWVDAAGLLGESGPTIATHVVGSVELAEAVAGSFTDVYGLTDTGAVLVRPDGHVAARWPAFVDDPERALSDAAAAILQR</sequence>
<dbReference type="PANTHER" id="PTHR43004">
    <property type="entry name" value="TRK SYSTEM POTASSIUM UPTAKE PROTEIN"/>
    <property type="match status" value="1"/>
</dbReference>
<organism evidence="5 6">
    <name type="scientific">Gordonia asplenii</name>
    <dbReference type="NCBI Taxonomy" id="2725283"/>
    <lineage>
        <taxon>Bacteria</taxon>
        <taxon>Bacillati</taxon>
        <taxon>Actinomycetota</taxon>
        <taxon>Actinomycetes</taxon>
        <taxon>Mycobacteriales</taxon>
        <taxon>Gordoniaceae</taxon>
        <taxon>Gordonia</taxon>
    </lineage>
</organism>
<keyword evidence="2" id="KW-0285">Flavoprotein</keyword>
<keyword evidence="3" id="KW-0274">FAD</keyword>
<keyword evidence="6" id="KW-1185">Reference proteome</keyword>
<evidence type="ECO:0000313" key="5">
    <source>
        <dbReference type="EMBL" id="NMO03562.1"/>
    </source>
</evidence>
<evidence type="ECO:0000256" key="3">
    <source>
        <dbReference type="ARBA" id="ARBA00022827"/>
    </source>
</evidence>
<reference evidence="5 6" key="1">
    <citation type="submission" date="2020-04" db="EMBL/GenBank/DDBJ databases">
        <title>Gordonia sp. nov. TBRC 11910.</title>
        <authorList>
            <person name="Suriyachadkun C."/>
        </authorList>
    </citation>
    <scope>NUCLEOTIDE SEQUENCE [LARGE SCALE GENOMIC DNA]</scope>
    <source>
        <strain evidence="5 6">TBRC 11910</strain>
    </source>
</reference>
<accession>A0A848KZC3</accession>
<dbReference type="Gene3D" id="3.40.30.120">
    <property type="match status" value="1"/>
</dbReference>
<dbReference type="Gene3D" id="3.50.50.60">
    <property type="entry name" value="FAD/NAD(P)-binding domain"/>
    <property type="match status" value="1"/>
</dbReference>
<dbReference type="InterPro" id="IPR002938">
    <property type="entry name" value="FAD-bd"/>
</dbReference>
<dbReference type="InterPro" id="IPR050641">
    <property type="entry name" value="RIFMO-like"/>
</dbReference>
<dbReference type="GO" id="GO:0016709">
    <property type="term" value="F:oxidoreductase activity, acting on paired donors, with incorporation or reduction of molecular oxygen, NAD(P)H as one donor, and incorporation of one atom of oxygen"/>
    <property type="evidence" value="ECO:0007669"/>
    <property type="project" value="UniProtKB-ARBA"/>
</dbReference>
<evidence type="ECO:0000256" key="2">
    <source>
        <dbReference type="ARBA" id="ARBA00022630"/>
    </source>
</evidence>
<dbReference type="AlphaFoldDB" id="A0A848KZC3"/>
<evidence type="ECO:0000256" key="1">
    <source>
        <dbReference type="ARBA" id="ARBA00001974"/>
    </source>
</evidence>
<comment type="caution">
    <text evidence="5">The sequence shown here is derived from an EMBL/GenBank/DDBJ whole genome shotgun (WGS) entry which is preliminary data.</text>
</comment>
<proteinExistence type="predicted"/>
<feature type="domain" description="FAD-binding" evidence="4">
    <location>
        <begin position="8"/>
        <end position="351"/>
    </location>
</feature>
<dbReference type="InterPro" id="IPR036188">
    <property type="entry name" value="FAD/NAD-bd_sf"/>
</dbReference>
<dbReference type="Pfam" id="PF01494">
    <property type="entry name" value="FAD_binding_3"/>
    <property type="match status" value="1"/>
</dbReference>
<dbReference type="PRINTS" id="PR00420">
    <property type="entry name" value="RNGMNOXGNASE"/>
</dbReference>
<comment type="cofactor">
    <cofactor evidence="1">
        <name>FAD</name>
        <dbReference type="ChEBI" id="CHEBI:57692"/>
    </cofactor>
</comment>
<evidence type="ECO:0000313" key="6">
    <source>
        <dbReference type="Proteomes" id="UP000550729"/>
    </source>
</evidence>
<dbReference type="Gene3D" id="3.30.9.10">
    <property type="entry name" value="D-Amino Acid Oxidase, subunit A, domain 2"/>
    <property type="match status" value="1"/>
</dbReference>
<dbReference type="RefSeq" id="WP_170196067.1">
    <property type="nucleotide sequence ID" value="NZ_JABBNB010000024.1"/>
</dbReference>
<evidence type="ECO:0000259" key="4">
    <source>
        <dbReference type="Pfam" id="PF01494"/>
    </source>
</evidence>
<dbReference type="Proteomes" id="UP000550729">
    <property type="component" value="Unassembled WGS sequence"/>
</dbReference>
<dbReference type="SUPFAM" id="SSF51905">
    <property type="entry name" value="FAD/NAD(P)-binding domain"/>
    <property type="match status" value="1"/>
</dbReference>
<gene>
    <name evidence="5" type="ORF">HH308_20300</name>
</gene>
<dbReference type="GO" id="GO:0071949">
    <property type="term" value="F:FAD binding"/>
    <property type="evidence" value="ECO:0007669"/>
    <property type="project" value="InterPro"/>
</dbReference>